<feature type="domain" description="RNA-binding S4" evidence="3">
    <location>
        <begin position="217"/>
        <end position="279"/>
    </location>
</feature>
<sequence length="291" mass="32262">MAGAGGDPQRHRSALAGGATQPPAAGGAPERSVRLPREDLLTKARHPEGLAALLDLAEQVLRTWQPSWSDFLDAPLQEEALKRLSDLSELAWHRDGGHQGAERCRLLCHRRDQPVESTPPIQGLLIEGNFLFDPLTPEDLRSALHNMGAQPEDLGDLWVRGDRGGQGLISPNAAELLQGRRGQLRDVEIHCDVLEITQLQLPAQRNPKRLTTVEASCRIDAIASAGFGLSRSKVVSQIKAGRLRLNWEPVLQGSRELKVGDRLQLQDRGSLELLSCTLTKRERWRIELMRR</sequence>
<dbReference type="SUPFAM" id="SSF55174">
    <property type="entry name" value="Alpha-L RNA-binding motif"/>
    <property type="match status" value="1"/>
</dbReference>
<dbReference type="Pfam" id="PF01479">
    <property type="entry name" value="S4"/>
    <property type="match status" value="1"/>
</dbReference>
<dbReference type="GO" id="GO:0003723">
    <property type="term" value="F:RNA binding"/>
    <property type="evidence" value="ECO:0007669"/>
    <property type="project" value="UniProtKB-KW"/>
</dbReference>
<dbReference type="SMART" id="SM00363">
    <property type="entry name" value="S4"/>
    <property type="match status" value="1"/>
</dbReference>
<reference evidence="4 5" key="1">
    <citation type="journal article" date="2003" name="Nature">
        <title>The genome of a motile marine Synechococcus.</title>
        <authorList>
            <person name="Palenik B."/>
            <person name="Brahamsha B."/>
            <person name="Larimer F."/>
            <person name="Land M."/>
            <person name="Hauser L."/>
            <person name="Chain P."/>
            <person name="Lamerdin J."/>
            <person name="Regala W."/>
            <person name="Allen E.A."/>
            <person name="McCarren J."/>
            <person name="Paulsen I."/>
            <person name="Dufresne A."/>
            <person name="Partensky F."/>
            <person name="Webb E."/>
            <person name="Waterbury J."/>
        </authorList>
    </citation>
    <scope>NUCLEOTIDE SEQUENCE [LARGE SCALE GENOMIC DNA]</scope>
    <source>
        <strain evidence="4 5">WH8102</strain>
    </source>
</reference>
<feature type="region of interest" description="Disordered" evidence="2">
    <location>
        <begin position="1"/>
        <end position="33"/>
    </location>
</feature>
<evidence type="ECO:0000313" key="5">
    <source>
        <dbReference type="Proteomes" id="UP000001422"/>
    </source>
</evidence>
<dbReference type="eggNOG" id="COG2302">
    <property type="taxonomic scope" value="Bacteria"/>
</dbReference>
<feature type="compositionally biased region" description="Low complexity" evidence="2">
    <location>
        <begin position="14"/>
        <end position="29"/>
    </location>
</feature>
<organism evidence="4 5">
    <name type="scientific">Parasynechococcus marenigrum (strain WH8102)</name>
    <dbReference type="NCBI Taxonomy" id="84588"/>
    <lineage>
        <taxon>Bacteria</taxon>
        <taxon>Bacillati</taxon>
        <taxon>Cyanobacteriota</taxon>
        <taxon>Cyanophyceae</taxon>
        <taxon>Synechococcales</taxon>
        <taxon>Prochlorococcaceae</taxon>
        <taxon>Parasynechococcus</taxon>
        <taxon>Parasynechococcus marenigrum</taxon>
    </lineage>
</organism>
<proteinExistence type="predicted"/>
<dbReference type="PANTHER" id="PTHR13633:SF3">
    <property type="entry name" value="MITOCHONDRIAL TRANSCRIPTION RESCUE FACTOR 1"/>
    <property type="match status" value="1"/>
</dbReference>
<dbReference type="PANTHER" id="PTHR13633">
    <property type="entry name" value="MITOCHONDRIAL TRANSCRIPTION RESCUE FACTOR 1"/>
    <property type="match status" value="1"/>
</dbReference>
<dbReference type="Gene3D" id="3.10.290.10">
    <property type="entry name" value="RNA-binding S4 domain"/>
    <property type="match status" value="1"/>
</dbReference>
<protein>
    <recommendedName>
        <fullName evidence="3">RNA-binding S4 domain-containing protein</fullName>
    </recommendedName>
</protein>
<name>Q7U8T0_PARMW</name>
<evidence type="ECO:0000256" key="1">
    <source>
        <dbReference type="PROSITE-ProRule" id="PRU00182"/>
    </source>
</evidence>
<dbReference type="STRING" id="84588.SYNW0531"/>
<dbReference type="Gene3D" id="3.30.1370.160">
    <property type="match status" value="1"/>
</dbReference>
<dbReference type="CDD" id="cd00165">
    <property type="entry name" value="S4"/>
    <property type="match status" value="1"/>
</dbReference>
<dbReference type="KEGG" id="syw:SYNW0531"/>
<dbReference type="InterPro" id="IPR017506">
    <property type="entry name" value="PSII_S4"/>
</dbReference>
<dbReference type="EMBL" id="BX569690">
    <property type="protein sequence ID" value="CAE07046.1"/>
    <property type="molecule type" value="Genomic_DNA"/>
</dbReference>
<dbReference type="NCBIfam" id="TIGR03069">
    <property type="entry name" value="PS_II_S4"/>
    <property type="match status" value="1"/>
</dbReference>
<evidence type="ECO:0000256" key="2">
    <source>
        <dbReference type="SAM" id="MobiDB-lite"/>
    </source>
</evidence>
<evidence type="ECO:0000313" key="4">
    <source>
        <dbReference type="EMBL" id="CAE07046.1"/>
    </source>
</evidence>
<dbReference type="InterPro" id="IPR002942">
    <property type="entry name" value="S4_RNA-bd"/>
</dbReference>
<keyword evidence="1" id="KW-0694">RNA-binding</keyword>
<keyword evidence="5" id="KW-1185">Reference proteome</keyword>
<accession>Q7U8T0</accession>
<dbReference type="AlphaFoldDB" id="Q7U8T0"/>
<dbReference type="HOGENOM" id="CLU_075687_0_0_3"/>
<dbReference type="PROSITE" id="PS50889">
    <property type="entry name" value="S4"/>
    <property type="match status" value="1"/>
</dbReference>
<dbReference type="InterPro" id="IPR036986">
    <property type="entry name" value="S4_RNA-bd_sf"/>
</dbReference>
<gene>
    <name evidence="4" type="ordered locus">SYNW0531</name>
</gene>
<dbReference type="Proteomes" id="UP000001422">
    <property type="component" value="Chromosome"/>
</dbReference>
<evidence type="ECO:0000259" key="3">
    <source>
        <dbReference type="SMART" id="SM00363"/>
    </source>
</evidence>